<comment type="caution">
    <text evidence="1">The sequence shown here is derived from an EMBL/GenBank/DDBJ whole genome shotgun (WGS) entry which is preliminary data.</text>
</comment>
<evidence type="ECO:0000313" key="2">
    <source>
        <dbReference type="Proteomes" id="UP000095767"/>
    </source>
</evidence>
<feature type="non-terminal residue" evidence="1">
    <location>
        <position position="1"/>
    </location>
</feature>
<dbReference type="AlphaFoldDB" id="A0A1E5W5I4"/>
<keyword evidence="2" id="KW-1185">Reference proteome</keyword>
<evidence type="ECO:0000313" key="1">
    <source>
        <dbReference type="EMBL" id="OEL32673.1"/>
    </source>
</evidence>
<protein>
    <submittedName>
        <fullName evidence="1">Uncharacterized protein</fullName>
    </submittedName>
</protein>
<name>A0A1E5W5I4_9POAL</name>
<dbReference type="Proteomes" id="UP000095767">
    <property type="component" value="Unassembled WGS sequence"/>
</dbReference>
<sequence length="35" mass="3966">LQRDPQEGAGDHRALRRRGRRDGVVVFSNAGKLYD</sequence>
<accession>A0A1E5W5I4</accession>
<organism evidence="1 2">
    <name type="scientific">Dichanthelium oligosanthes</name>
    <dbReference type="NCBI Taxonomy" id="888268"/>
    <lineage>
        <taxon>Eukaryota</taxon>
        <taxon>Viridiplantae</taxon>
        <taxon>Streptophyta</taxon>
        <taxon>Embryophyta</taxon>
        <taxon>Tracheophyta</taxon>
        <taxon>Spermatophyta</taxon>
        <taxon>Magnoliopsida</taxon>
        <taxon>Liliopsida</taxon>
        <taxon>Poales</taxon>
        <taxon>Poaceae</taxon>
        <taxon>PACMAD clade</taxon>
        <taxon>Panicoideae</taxon>
        <taxon>Panicodae</taxon>
        <taxon>Paniceae</taxon>
        <taxon>Dichantheliinae</taxon>
        <taxon>Dichanthelium</taxon>
    </lineage>
</organism>
<reference evidence="1 2" key="1">
    <citation type="submission" date="2016-09" db="EMBL/GenBank/DDBJ databases">
        <title>The draft genome of Dichanthelium oligosanthes: A C3 panicoid grass species.</title>
        <authorList>
            <person name="Studer A.J."/>
            <person name="Schnable J.C."/>
            <person name="Brutnell T.P."/>
        </authorList>
    </citation>
    <scope>NUCLEOTIDE SEQUENCE [LARGE SCALE GENOMIC DNA]</scope>
    <source>
        <strain evidence="2">cv. Kellogg 1175</strain>
        <tissue evidence="1">Leaf</tissue>
    </source>
</reference>
<dbReference type="EMBL" id="LWDX02020574">
    <property type="protein sequence ID" value="OEL32673.1"/>
    <property type="molecule type" value="Genomic_DNA"/>
</dbReference>
<gene>
    <name evidence="1" type="ORF">BAE44_0006308</name>
</gene>
<proteinExistence type="predicted"/>